<dbReference type="PRINTS" id="PR01003">
    <property type="entry name" value="FLGFLIH"/>
</dbReference>
<evidence type="ECO:0008006" key="3">
    <source>
        <dbReference type="Google" id="ProtNLM"/>
    </source>
</evidence>
<dbReference type="RefSeq" id="WP_186938566.1">
    <property type="nucleotide sequence ID" value="NZ_JACOOA010000003.1"/>
</dbReference>
<dbReference type="InterPro" id="IPR000563">
    <property type="entry name" value="Flag_FliH"/>
</dbReference>
<sequence>MSMTHVKTDASMPGTAIIAAALALSCLMIGGCSPSNEETEAARSSDYTEGYNAGLSQGKEDGFAEGRDAGYSEGLEKAATEAESTEAGSVADRTIDTPYYTITLPEAWEGTYEYDYEAEFGNALTAWGESCERVTVTNKADGKTMFTVCCGTDEYAGGGNGLIEKEIGRTSSDPGYRVLLGRMIYSNTESEGGASGSAYGPDRTDEYLKYITIK</sequence>
<reference evidence="1 2" key="1">
    <citation type="submission" date="2020-08" db="EMBL/GenBank/DDBJ databases">
        <title>Genome public.</title>
        <authorList>
            <person name="Liu C."/>
            <person name="Sun Q."/>
        </authorList>
    </citation>
    <scope>NUCLEOTIDE SEQUENCE [LARGE SCALE GENOMIC DNA]</scope>
    <source>
        <strain evidence="1 2">NSJ-70</strain>
    </source>
</reference>
<gene>
    <name evidence="1" type="ORF">H8S61_07645</name>
</gene>
<keyword evidence="2" id="KW-1185">Reference proteome</keyword>
<evidence type="ECO:0000313" key="1">
    <source>
        <dbReference type="EMBL" id="MBC5584065.1"/>
    </source>
</evidence>
<name>A0ABR7BRT1_9ACTN</name>
<evidence type="ECO:0000313" key="2">
    <source>
        <dbReference type="Proteomes" id="UP000622448"/>
    </source>
</evidence>
<protein>
    <recommendedName>
        <fullName evidence="3">Lipoprotein</fullName>
    </recommendedName>
</protein>
<organism evidence="1 2">
    <name type="scientific">Eggerthella hominis</name>
    <dbReference type="NCBI Taxonomy" id="2763043"/>
    <lineage>
        <taxon>Bacteria</taxon>
        <taxon>Bacillati</taxon>
        <taxon>Actinomycetota</taxon>
        <taxon>Coriobacteriia</taxon>
        <taxon>Eggerthellales</taxon>
        <taxon>Eggerthellaceae</taxon>
        <taxon>Eggerthella</taxon>
    </lineage>
</organism>
<dbReference type="PROSITE" id="PS51257">
    <property type="entry name" value="PROKAR_LIPOPROTEIN"/>
    <property type="match status" value="1"/>
</dbReference>
<accession>A0ABR7BRT1</accession>
<comment type="caution">
    <text evidence="1">The sequence shown here is derived from an EMBL/GenBank/DDBJ whole genome shotgun (WGS) entry which is preliminary data.</text>
</comment>
<dbReference type="Proteomes" id="UP000622448">
    <property type="component" value="Unassembled WGS sequence"/>
</dbReference>
<proteinExistence type="predicted"/>
<dbReference type="EMBL" id="JACOOA010000003">
    <property type="protein sequence ID" value="MBC5584065.1"/>
    <property type="molecule type" value="Genomic_DNA"/>
</dbReference>